<feature type="compositionally biased region" description="Basic and acidic residues" evidence="1">
    <location>
        <begin position="70"/>
        <end position="79"/>
    </location>
</feature>
<protein>
    <submittedName>
        <fullName evidence="2">Uncharacterized protein</fullName>
    </submittedName>
</protein>
<feature type="compositionally biased region" description="Basic residues" evidence="1">
    <location>
        <begin position="39"/>
        <end position="50"/>
    </location>
</feature>
<evidence type="ECO:0000256" key="1">
    <source>
        <dbReference type="SAM" id="MobiDB-lite"/>
    </source>
</evidence>
<dbReference type="EMBL" id="JBEDUW010000001">
    <property type="protein sequence ID" value="KAK9948798.1"/>
    <property type="molecule type" value="Genomic_DNA"/>
</dbReference>
<proteinExistence type="predicted"/>
<evidence type="ECO:0000313" key="2">
    <source>
        <dbReference type="EMBL" id="KAK9948798.1"/>
    </source>
</evidence>
<dbReference type="Proteomes" id="UP001457282">
    <property type="component" value="Unassembled WGS sequence"/>
</dbReference>
<accession>A0AAW1YJK4</accession>
<keyword evidence="3" id="KW-1185">Reference proteome</keyword>
<comment type="caution">
    <text evidence="2">The sequence shown here is derived from an EMBL/GenBank/DDBJ whole genome shotgun (WGS) entry which is preliminary data.</text>
</comment>
<sequence>MMRRGGDQELLNTDLGLGNELLDCCCSNSGGRGAAVREKWRRSGARKKRTWAGEVNAGAAKRQRAATWARRGERRDGDGHGQYTTDGRRNGSGNRSSTFEVVQSCLKGLWCRKQLKQWTALEAIYLLGKAKPRTI</sequence>
<feature type="region of interest" description="Disordered" evidence="1">
    <location>
        <begin position="37"/>
        <end position="96"/>
    </location>
</feature>
<gene>
    <name evidence="2" type="ORF">M0R45_004360</name>
</gene>
<dbReference type="AlphaFoldDB" id="A0AAW1YJK4"/>
<reference evidence="2 3" key="1">
    <citation type="journal article" date="2023" name="G3 (Bethesda)">
        <title>A chromosome-length genome assembly and annotation of blackberry (Rubus argutus, cv. 'Hillquist').</title>
        <authorList>
            <person name="Bruna T."/>
            <person name="Aryal R."/>
            <person name="Dudchenko O."/>
            <person name="Sargent D.J."/>
            <person name="Mead D."/>
            <person name="Buti M."/>
            <person name="Cavallini A."/>
            <person name="Hytonen T."/>
            <person name="Andres J."/>
            <person name="Pham M."/>
            <person name="Weisz D."/>
            <person name="Mascagni F."/>
            <person name="Usai G."/>
            <person name="Natali L."/>
            <person name="Bassil N."/>
            <person name="Fernandez G.E."/>
            <person name="Lomsadze A."/>
            <person name="Armour M."/>
            <person name="Olukolu B."/>
            <person name="Poorten T."/>
            <person name="Britton C."/>
            <person name="Davik J."/>
            <person name="Ashrafi H."/>
            <person name="Aiden E.L."/>
            <person name="Borodovsky M."/>
            <person name="Worthington M."/>
        </authorList>
    </citation>
    <scope>NUCLEOTIDE SEQUENCE [LARGE SCALE GENOMIC DNA]</scope>
    <source>
        <strain evidence="2">PI 553951</strain>
    </source>
</reference>
<organism evidence="2 3">
    <name type="scientific">Rubus argutus</name>
    <name type="common">Southern blackberry</name>
    <dbReference type="NCBI Taxonomy" id="59490"/>
    <lineage>
        <taxon>Eukaryota</taxon>
        <taxon>Viridiplantae</taxon>
        <taxon>Streptophyta</taxon>
        <taxon>Embryophyta</taxon>
        <taxon>Tracheophyta</taxon>
        <taxon>Spermatophyta</taxon>
        <taxon>Magnoliopsida</taxon>
        <taxon>eudicotyledons</taxon>
        <taxon>Gunneridae</taxon>
        <taxon>Pentapetalae</taxon>
        <taxon>rosids</taxon>
        <taxon>fabids</taxon>
        <taxon>Rosales</taxon>
        <taxon>Rosaceae</taxon>
        <taxon>Rosoideae</taxon>
        <taxon>Rosoideae incertae sedis</taxon>
        <taxon>Rubus</taxon>
    </lineage>
</organism>
<evidence type="ECO:0000313" key="3">
    <source>
        <dbReference type="Proteomes" id="UP001457282"/>
    </source>
</evidence>
<name>A0AAW1YJK4_RUBAR</name>